<dbReference type="InterPro" id="IPR029098">
    <property type="entry name" value="Acetyltransf_C"/>
</dbReference>
<sequence>MTHQFASVHPEAIIGKNVTISPFVTIDKNVVIGDNTYLYPNAIILEGARIGNNCRIFSGAVISGIPQDLKFVGEETTCEIGDNTTIRECATVNRGTASKGKTIVGSDCLLMAYSHTAHDCVIHNHVILGNATQLAGEVEVDDYAILSGGSLVHQFSRIGKHVMLQGGSKVSKDIPPYIVAGREPLTYSGVNIVGLRRRGFTTEQISGIQEIYRILYQSGLNNSVAIEHLKASIAGGIEKEEVVTFVSNSLRGVIRGSLD</sequence>
<feature type="domain" description="UDP N-acetylglucosamine O-acyltransferase C-terminal" evidence="6">
    <location>
        <begin position="173"/>
        <end position="254"/>
    </location>
</feature>
<dbReference type="GO" id="GO:0016020">
    <property type="term" value="C:membrane"/>
    <property type="evidence" value="ECO:0007669"/>
    <property type="project" value="GOC"/>
</dbReference>
<dbReference type="Proteomes" id="UP000324575">
    <property type="component" value="Unassembled WGS sequence"/>
</dbReference>
<dbReference type="AlphaFoldDB" id="A0A5M8NYS0"/>
<dbReference type="SUPFAM" id="SSF51161">
    <property type="entry name" value="Trimeric LpxA-like enzymes"/>
    <property type="match status" value="1"/>
</dbReference>
<evidence type="ECO:0000256" key="4">
    <source>
        <dbReference type="ARBA" id="ARBA00023098"/>
    </source>
</evidence>
<dbReference type="EMBL" id="SNRX01000024">
    <property type="protein sequence ID" value="KAA6301179.1"/>
    <property type="molecule type" value="Genomic_DNA"/>
</dbReference>
<accession>A0A5M8NYS0</accession>
<protein>
    <submittedName>
        <fullName evidence="7">Acyl-[acyl-carrier-protein]--UDP-N-acetylglucosamine O-acyltransferase</fullName>
        <ecNumber evidence="7">2.3.1.129</ecNumber>
    </submittedName>
</protein>
<evidence type="ECO:0000259" key="6">
    <source>
        <dbReference type="Pfam" id="PF13720"/>
    </source>
</evidence>
<dbReference type="NCBIfam" id="NF003657">
    <property type="entry name" value="PRK05289.1"/>
    <property type="match status" value="1"/>
</dbReference>
<keyword evidence="1" id="KW-0444">Lipid biosynthesis</keyword>
<evidence type="ECO:0000256" key="5">
    <source>
        <dbReference type="ARBA" id="ARBA00023315"/>
    </source>
</evidence>
<dbReference type="Pfam" id="PF00132">
    <property type="entry name" value="Hexapep"/>
    <property type="match status" value="1"/>
</dbReference>
<dbReference type="NCBIfam" id="TIGR01852">
    <property type="entry name" value="lipid_A_lpxA"/>
    <property type="match status" value="1"/>
</dbReference>
<dbReference type="Pfam" id="PF13720">
    <property type="entry name" value="Acetyltransf_11"/>
    <property type="match status" value="1"/>
</dbReference>
<keyword evidence="5 7" id="KW-0012">Acyltransferase</keyword>
<gene>
    <name evidence="7" type="ORF">EZS26_002633</name>
</gene>
<evidence type="ECO:0000313" key="8">
    <source>
        <dbReference type="Proteomes" id="UP000324575"/>
    </source>
</evidence>
<dbReference type="CDD" id="cd03351">
    <property type="entry name" value="LbH_UDP-GlcNAc_AT"/>
    <property type="match status" value="1"/>
</dbReference>
<evidence type="ECO:0000256" key="3">
    <source>
        <dbReference type="ARBA" id="ARBA00022679"/>
    </source>
</evidence>
<dbReference type="PANTHER" id="PTHR43480">
    <property type="entry name" value="ACYL-[ACYL-CARRIER-PROTEIN]--UDP-N-ACETYLGLUCOSAMINE O-ACYLTRANSFERASE"/>
    <property type="match status" value="1"/>
</dbReference>
<evidence type="ECO:0000256" key="2">
    <source>
        <dbReference type="ARBA" id="ARBA00022556"/>
    </source>
</evidence>
<evidence type="ECO:0000313" key="7">
    <source>
        <dbReference type="EMBL" id="KAA6301179.1"/>
    </source>
</evidence>
<organism evidence="7 8">
    <name type="scientific">Candidatus Ordinivivax streblomastigis</name>
    <dbReference type="NCBI Taxonomy" id="2540710"/>
    <lineage>
        <taxon>Bacteria</taxon>
        <taxon>Pseudomonadati</taxon>
        <taxon>Bacteroidota</taxon>
        <taxon>Bacteroidia</taxon>
        <taxon>Bacteroidales</taxon>
        <taxon>Candidatus Ordinivivax</taxon>
    </lineage>
</organism>
<keyword evidence="4" id="KW-0443">Lipid metabolism</keyword>
<dbReference type="EC" id="2.3.1.129" evidence="7"/>
<dbReference type="InterPro" id="IPR001451">
    <property type="entry name" value="Hexapep"/>
</dbReference>
<keyword evidence="2" id="KW-0441">Lipid A biosynthesis</keyword>
<dbReference type="PANTHER" id="PTHR43480:SF1">
    <property type="entry name" value="ACYL-[ACYL-CARRIER-PROTEIN]--UDP-N-ACETYLGLUCOSAMINE O-ACYLTRANSFERASE, MITOCHONDRIAL-RELATED"/>
    <property type="match status" value="1"/>
</dbReference>
<comment type="caution">
    <text evidence="7">The sequence shown here is derived from an EMBL/GenBank/DDBJ whole genome shotgun (WGS) entry which is preliminary data.</text>
</comment>
<proteinExistence type="predicted"/>
<dbReference type="Gene3D" id="2.160.10.10">
    <property type="entry name" value="Hexapeptide repeat proteins"/>
    <property type="match status" value="1"/>
</dbReference>
<dbReference type="Gene3D" id="1.20.1180.10">
    <property type="entry name" value="Udp N-acetylglucosamine O-acyltransferase, C-terminal domain"/>
    <property type="match status" value="1"/>
</dbReference>
<reference evidence="7 8" key="1">
    <citation type="submission" date="2019-03" db="EMBL/GenBank/DDBJ databases">
        <title>Single cell metagenomics reveals metabolic interactions within the superorganism composed of flagellate Streblomastix strix and complex community of Bacteroidetes bacteria on its surface.</title>
        <authorList>
            <person name="Treitli S.C."/>
            <person name="Kolisko M."/>
            <person name="Husnik F."/>
            <person name="Keeling P."/>
            <person name="Hampl V."/>
        </authorList>
    </citation>
    <scope>NUCLEOTIDE SEQUENCE [LARGE SCALE GENOMIC DNA]</scope>
    <source>
        <strain evidence="7">St1</strain>
    </source>
</reference>
<evidence type="ECO:0000256" key="1">
    <source>
        <dbReference type="ARBA" id="ARBA00022516"/>
    </source>
</evidence>
<name>A0A5M8NYS0_9BACT</name>
<dbReference type="GO" id="GO:0008780">
    <property type="term" value="F:acyl-[acyl-carrier-protein]-UDP-N-acetylglucosamine O-acyltransferase activity"/>
    <property type="evidence" value="ECO:0007669"/>
    <property type="project" value="UniProtKB-EC"/>
</dbReference>
<keyword evidence="3 7" id="KW-0808">Transferase</keyword>
<dbReference type="GO" id="GO:0009245">
    <property type="term" value="P:lipid A biosynthetic process"/>
    <property type="evidence" value="ECO:0007669"/>
    <property type="project" value="UniProtKB-KW"/>
</dbReference>
<dbReference type="PIRSF" id="PIRSF000456">
    <property type="entry name" value="UDP-GlcNAc_acltr"/>
    <property type="match status" value="1"/>
</dbReference>
<dbReference type="InterPro" id="IPR010137">
    <property type="entry name" value="Lipid_A_LpxA"/>
</dbReference>
<dbReference type="InterPro" id="IPR037157">
    <property type="entry name" value="Acetyltransf_C_sf"/>
</dbReference>
<dbReference type="InterPro" id="IPR011004">
    <property type="entry name" value="Trimer_LpxA-like_sf"/>
</dbReference>